<dbReference type="RefSeq" id="WP_420906026.1">
    <property type="nucleotide sequence ID" value="NZ_BAAFGK010000004.1"/>
</dbReference>
<dbReference type="InterPro" id="IPR007345">
    <property type="entry name" value="Polysacch_pyruvyl_Trfase"/>
</dbReference>
<proteinExistence type="predicted"/>
<gene>
    <name evidence="2" type="ORF">SIID45300_02701</name>
</gene>
<evidence type="ECO:0000313" key="2">
    <source>
        <dbReference type="EMBL" id="GAB0058352.1"/>
    </source>
</evidence>
<reference evidence="2 3" key="2">
    <citation type="submission" date="2024-09" db="EMBL/GenBank/DDBJ databases">
        <title>Draft genome sequence of Candidatus Magnetaquicoccaceae bacterium FCR-1.</title>
        <authorList>
            <person name="Shimoshige H."/>
            <person name="Shimamura S."/>
            <person name="Taoka A."/>
            <person name="Kobayashi H."/>
            <person name="Maekawa T."/>
        </authorList>
    </citation>
    <scope>NUCLEOTIDE SEQUENCE [LARGE SCALE GENOMIC DNA]</scope>
    <source>
        <strain evidence="2 3">FCR-1</strain>
    </source>
</reference>
<keyword evidence="3" id="KW-1185">Reference proteome</keyword>
<accession>A0ABQ0CBU1</accession>
<evidence type="ECO:0000313" key="3">
    <source>
        <dbReference type="Proteomes" id="UP001628193"/>
    </source>
</evidence>
<feature type="domain" description="Polysaccharide pyruvyl transferase" evidence="1">
    <location>
        <begin position="15"/>
        <end position="316"/>
    </location>
</feature>
<dbReference type="Pfam" id="PF04230">
    <property type="entry name" value="PS_pyruv_trans"/>
    <property type="match status" value="1"/>
</dbReference>
<organism evidence="2 3">
    <name type="scientific">Candidatus Magnetaquiglobus chichijimensis</name>
    <dbReference type="NCBI Taxonomy" id="3141448"/>
    <lineage>
        <taxon>Bacteria</taxon>
        <taxon>Pseudomonadati</taxon>
        <taxon>Pseudomonadota</taxon>
        <taxon>Magnetococcia</taxon>
        <taxon>Magnetococcales</taxon>
        <taxon>Candidatus Magnetaquicoccaceae</taxon>
        <taxon>Candidatus Magnetaquiglobus</taxon>
    </lineage>
</organism>
<name>A0ABQ0CBU1_9PROT</name>
<evidence type="ECO:0000259" key="1">
    <source>
        <dbReference type="Pfam" id="PF04230"/>
    </source>
</evidence>
<dbReference type="EMBL" id="BAAFGK010000004">
    <property type="protein sequence ID" value="GAB0058352.1"/>
    <property type="molecule type" value="Genomic_DNA"/>
</dbReference>
<dbReference type="PANTHER" id="PTHR36836:SF1">
    <property type="entry name" value="COLANIC ACID BIOSYNTHESIS PROTEIN WCAK"/>
    <property type="match status" value="1"/>
</dbReference>
<dbReference type="PANTHER" id="PTHR36836">
    <property type="entry name" value="COLANIC ACID BIOSYNTHESIS PROTEIN WCAK"/>
    <property type="match status" value="1"/>
</dbReference>
<dbReference type="Proteomes" id="UP001628193">
    <property type="component" value="Unassembled WGS sequence"/>
</dbReference>
<comment type="caution">
    <text evidence="2">The sequence shown here is derived from an EMBL/GenBank/DDBJ whole genome shotgun (WGS) entry which is preliminary data.</text>
</comment>
<sequence length="380" mass="42074">MMKRIYLYGYYGFGNVGDDLLLKSMLNFLDSRFPDTELIVRSLAPASVARKYGKLTYQCGEATLYANCSKFERLRRYLRLQWDAMKCCDHIIFGGGTLFHAQNGNSTNLMLIVLIVLIGRLRGSKVHAVGVGVGKLSTRLSRVLFSGIVRFSELFLVRDVTSLDHCHRSLYFGSVTRTADLVFTLPVHPSSTVKRDQGVHLGITLGLTGVNADSANHSPFVEGFRAALNHWRGQGWSVTFLVFQDLHAESVTLSDRDSFHQVFGEQEGIESLRVSSDLTVLEKQFAGFDCIVGMRYHSLVIATLLGIPFVGLGNDHKVANLCDSLSMPVLPLQGFGASELLMAVSRTVERAPDPMRVQGLRQAAWDNFSQLANVMGCESL</sequence>
<protein>
    <recommendedName>
        <fullName evidence="1">Polysaccharide pyruvyl transferase domain-containing protein</fullName>
    </recommendedName>
</protein>
<reference evidence="2 3" key="1">
    <citation type="submission" date="2024-05" db="EMBL/GenBank/DDBJ databases">
        <authorList>
            <consortium name="Candidatus Magnetaquicoccaceae bacterium FCR-1 genome sequencing consortium"/>
            <person name="Shimoshige H."/>
            <person name="Shimamura S."/>
            <person name="Taoka A."/>
            <person name="Kobayashi H."/>
            <person name="Maekawa T."/>
        </authorList>
    </citation>
    <scope>NUCLEOTIDE SEQUENCE [LARGE SCALE GENOMIC DNA]</scope>
    <source>
        <strain evidence="2 3">FCR-1</strain>
    </source>
</reference>